<dbReference type="EMBL" id="VEPZ02001046">
    <property type="protein sequence ID" value="KAE8698247.1"/>
    <property type="molecule type" value="Genomic_DNA"/>
</dbReference>
<comment type="caution">
    <text evidence="2">The sequence shown here is derived from an EMBL/GenBank/DDBJ whole genome shotgun (WGS) entry which is preliminary data.</text>
</comment>
<evidence type="ECO:0000256" key="1">
    <source>
        <dbReference type="SAM" id="MobiDB-lite"/>
    </source>
</evidence>
<name>A0A6A3A3L1_HIBSY</name>
<evidence type="ECO:0000313" key="2">
    <source>
        <dbReference type="EMBL" id="KAE8698247.1"/>
    </source>
</evidence>
<proteinExistence type="predicted"/>
<evidence type="ECO:0000313" key="3">
    <source>
        <dbReference type="Proteomes" id="UP000436088"/>
    </source>
</evidence>
<dbReference type="InterPro" id="IPR050235">
    <property type="entry name" value="CK1_Ser-Thr_kinase"/>
</dbReference>
<accession>A0A6A3A3L1</accession>
<sequence length="183" mass="20025">MAIDLLGPSLEDLFNYCSFDACRPINRVECMHSRGFIHRDMLLCLIPAAHVENKNLTGTARYASVNTHLGVVGHEILERLSGAVEAFARRNGSGHGLHGDQSRQRSSEDLTLSKEAQPDSDRMRSSRTDSLQRGQSYRAANLAPLPGFEPKASSFTPAAATRGGRDDTLRSFDLLTIGSGKRK</sequence>
<dbReference type="PANTHER" id="PTHR11909">
    <property type="entry name" value="CASEIN KINASE-RELATED"/>
    <property type="match status" value="1"/>
</dbReference>
<feature type="region of interest" description="Disordered" evidence="1">
    <location>
        <begin position="91"/>
        <end position="168"/>
    </location>
</feature>
<dbReference type="Proteomes" id="UP000436088">
    <property type="component" value="Unassembled WGS sequence"/>
</dbReference>
<protein>
    <submittedName>
        <fullName evidence="2">Uncharacterized protein</fullName>
    </submittedName>
</protein>
<feature type="compositionally biased region" description="Basic and acidic residues" evidence="1">
    <location>
        <begin position="97"/>
        <end position="127"/>
    </location>
</feature>
<dbReference type="AlphaFoldDB" id="A0A6A3A3L1"/>
<organism evidence="2 3">
    <name type="scientific">Hibiscus syriacus</name>
    <name type="common">Rose of Sharon</name>
    <dbReference type="NCBI Taxonomy" id="106335"/>
    <lineage>
        <taxon>Eukaryota</taxon>
        <taxon>Viridiplantae</taxon>
        <taxon>Streptophyta</taxon>
        <taxon>Embryophyta</taxon>
        <taxon>Tracheophyta</taxon>
        <taxon>Spermatophyta</taxon>
        <taxon>Magnoliopsida</taxon>
        <taxon>eudicotyledons</taxon>
        <taxon>Gunneridae</taxon>
        <taxon>Pentapetalae</taxon>
        <taxon>rosids</taxon>
        <taxon>malvids</taxon>
        <taxon>Malvales</taxon>
        <taxon>Malvaceae</taxon>
        <taxon>Malvoideae</taxon>
        <taxon>Hibiscus</taxon>
    </lineage>
</organism>
<gene>
    <name evidence="2" type="ORF">F3Y22_tig00110600pilonHSYRG00057</name>
</gene>
<reference evidence="2" key="1">
    <citation type="submission" date="2019-09" db="EMBL/GenBank/DDBJ databases">
        <title>Draft genome information of white flower Hibiscus syriacus.</title>
        <authorList>
            <person name="Kim Y.-M."/>
        </authorList>
    </citation>
    <scope>NUCLEOTIDE SEQUENCE [LARGE SCALE GENOMIC DNA]</scope>
    <source>
        <strain evidence="2">YM2019G1</strain>
    </source>
</reference>
<keyword evidence="3" id="KW-1185">Reference proteome</keyword>